<accession>A0A0W8IAG3</accession>
<dbReference type="Pfam" id="PF00069">
    <property type="entry name" value="Pkinase"/>
    <property type="match status" value="1"/>
</dbReference>
<dbReference type="PROSITE" id="PS50011">
    <property type="entry name" value="PROTEIN_KINASE_DOM"/>
    <property type="match status" value="1"/>
</dbReference>
<evidence type="ECO:0000256" key="3">
    <source>
        <dbReference type="ARBA" id="ARBA00022679"/>
    </source>
</evidence>
<dbReference type="GO" id="GO:0004674">
    <property type="term" value="F:protein serine/threonine kinase activity"/>
    <property type="evidence" value="ECO:0007669"/>
    <property type="project" value="UniProtKB-KW"/>
</dbReference>
<dbReference type="InterPro" id="IPR008266">
    <property type="entry name" value="Tyr_kinase_AS"/>
</dbReference>
<organism evidence="9 10">
    <name type="scientific">Serinicoccus chungangensis</name>
    <dbReference type="NCBI Taxonomy" id="767452"/>
    <lineage>
        <taxon>Bacteria</taxon>
        <taxon>Bacillati</taxon>
        <taxon>Actinomycetota</taxon>
        <taxon>Actinomycetes</taxon>
        <taxon>Micrococcales</taxon>
        <taxon>Ornithinimicrobiaceae</taxon>
        <taxon>Serinicoccus</taxon>
    </lineage>
</organism>
<sequence>MTTPARRVDAGRYTSQEVIGVGSFATVYRAEDDRLDATVVVKILAENHSLNPEVRERFIAEGRALRRVSSPHVVTLFDIGENERQQPYHVLEHADRGTLAERVESLRRTGWTASPQEVLLLAQHLTRALAAVHRAQLVHRDLSPANVLLSSAGVTGAGQPGRRTGLRLVRADERVLVADLGMCKDLAVNSGLTVAGGTTGFRPPEMRGGPALVDGRADLYSLSALVAWVCEGADLPAGLRTVLDRGQAPDPADRQPDVETWLAQVRGALEPMAEDRSAPAVGVGGRRLGALLATPLLALGAAVGWGVAAAGPDDRTASASLGIDGPQELTTGSSATFTVRQDGLRSWVWLLPDGRYVSDEPSVTLTPTLPGQARLVLAARDEQGRELRSVQELTVGPGDG</sequence>
<dbReference type="Gene3D" id="1.10.510.10">
    <property type="entry name" value="Transferase(Phosphotransferase) domain 1"/>
    <property type="match status" value="1"/>
</dbReference>
<dbReference type="OrthoDB" id="9762169at2"/>
<dbReference type="InterPro" id="IPR000719">
    <property type="entry name" value="Prot_kinase_dom"/>
</dbReference>
<dbReference type="InterPro" id="IPR017441">
    <property type="entry name" value="Protein_kinase_ATP_BS"/>
</dbReference>
<dbReference type="GO" id="GO:0005524">
    <property type="term" value="F:ATP binding"/>
    <property type="evidence" value="ECO:0007669"/>
    <property type="project" value="UniProtKB-UniRule"/>
</dbReference>
<evidence type="ECO:0000256" key="5">
    <source>
        <dbReference type="ARBA" id="ARBA00022777"/>
    </source>
</evidence>
<dbReference type="SUPFAM" id="SSF56112">
    <property type="entry name" value="Protein kinase-like (PK-like)"/>
    <property type="match status" value="1"/>
</dbReference>
<evidence type="ECO:0000256" key="6">
    <source>
        <dbReference type="ARBA" id="ARBA00022840"/>
    </source>
</evidence>
<comment type="caution">
    <text evidence="9">The sequence shown here is derived from an EMBL/GenBank/DDBJ whole genome shotgun (WGS) entry which is preliminary data.</text>
</comment>
<keyword evidence="10" id="KW-1185">Reference proteome</keyword>
<keyword evidence="4 7" id="KW-0547">Nucleotide-binding</keyword>
<evidence type="ECO:0000313" key="9">
    <source>
        <dbReference type="EMBL" id="KUG56927.1"/>
    </source>
</evidence>
<dbReference type="PROSITE" id="PS00107">
    <property type="entry name" value="PROTEIN_KINASE_ATP"/>
    <property type="match status" value="1"/>
</dbReference>
<proteinExistence type="predicted"/>
<dbReference type="InterPro" id="IPR011009">
    <property type="entry name" value="Kinase-like_dom_sf"/>
</dbReference>
<dbReference type="RefSeq" id="WP_058890665.1">
    <property type="nucleotide sequence ID" value="NZ_LQBL01000011.1"/>
</dbReference>
<evidence type="ECO:0000256" key="2">
    <source>
        <dbReference type="ARBA" id="ARBA00022527"/>
    </source>
</evidence>
<reference evidence="9 10" key="1">
    <citation type="submission" date="2015-12" db="EMBL/GenBank/DDBJ databases">
        <title>Serinicoccus chungangenesis strain CD08_5 genome sequencing and assembly.</title>
        <authorList>
            <person name="Chander A.M."/>
            <person name="Kaur G."/>
            <person name="Nair G.R."/>
            <person name="Dhawan D.K."/>
            <person name="Kochhar R.K."/>
            <person name="Mayilraj S."/>
            <person name="Bhadada S.K."/>
        </authorList>
    </citation>
    <scope>NUCLEOTIDE SEQUENCE [LARGE SCALE GENOMIC DNA]</scope>
    <source>
        <strain evidence="9 10">CD08_5</strain>
    </source>
</reference>
<dbReference type="STRING" id="767452.AVL62_11875"/>
<dbReference type="Proteomes" id="UP000054837">
    <property type="component" value="Unassembled WGS sequence"/>
</dbReference>
<dbReference type="EMBL" id="LQBL01000011">
    <property type="protein sequence ID" value="KUG56927.1"/>
    <property type="molecule type" value="Genomic_DNA"/>
</dbReference>
<name>A0A0W8IAG3_9MICO</name>
<evidence type="ECO:0000256" key="7">
    <source>
        <dbReference type="PROSITE-ProRule" id="PRU10141"/>
    </source>
</evidence>
<feature type="domain" description="Protein kinase" evidence="8">
    <location>
        <begin position="13"/>
        <end position="330"/>
    </location>
</feature>
<dbReference type="EC" id="2.7.11.1" evidence="1"/>
<evidence type="ECO:0000313" key="10">
    <source>
        <dbReference type="Proteomes" id="UP000054837"/>
    </source>
</evidence>
<dbReference type="PROSITE" id="PS00109">
    <property type="entry name" value="PROTEIN_KINASE_TYR"/>
    <property type="match status" value="1"/>
</dbReference>
<dbReference type="CDD" id="cd14014">
    <property type="entry name" value="STKc_PknB_like"/>
    <property type="match status" value="1"/>
</dbReference>
<dbReference type="PANTHER" id="PTHR43289">
    <property type="entry name" value="MITOGEN-ACTIVATED PROTEIN KINASE KINASE KINASE 20-RELATED"/>
    <property type="match status" value="1"/>
</dbReference>
<feature type="binding site" evidence="7">
    <location>
        <position position="42"/>
    </location>
    <ligand>
        <name>ATP</name>
        <dbReference type="ChEBI" id="CHEBI:30616"/>
    </ligand>
</feature>
<evidence type="ECO:0000256" key="1">
    <source>
        <dbReference type="ARBA" id="ARBA00012513"/>
    </source>
</evidence>
<evidence type="ECO:0000259" key="8">
    <source>
        <dbReference type="PROSITE" id="PS50011"/>
    </source>
</evidence>
<keyword evidence="2" id="KW-0723">Serine/threonine-protein kinase</keyword>
<dbReference type="PANTHER" id="PTHR43289:SF6">
    <property type="entry name" value="SERINE_THREONINE-PROTEIN KINASE NEKL-3"/>
    <property type="match status" value="1"/>
</dbReference>
<keyword evidence="3" id="KW-0808">Transferase</keyword>
<keyword evidence="5" id="KW-0418">Kinase</keyword>
<protein>
    <recommendedName>
        <fullName evidence="1">non-specific serine/threonine protein kinase</fullName>
        <ecNumber evidence="1">2.7.11.1</ecNumber>
    </recommendedName>
</protein>
<evidence type="ECO:0000256" key="4">
    <source>
        <dbReference type="ARBA" id="ARBA00022741"/>
    </source>
</evidence>
<keyword evidence="6 7" id="KW-0067">ATP-binding</keyword>
<gene>
    <name evidence="9" type="ORF">AVL62_11875</name>
</gene>
<dbReference type="AlphaFoldDB" id="A0A0W8IAG3"/>